<feature type="domain" description="DUF3298" evidence="1">
    <location>
        <begin position="135"/>
        <end position="207"/>
    </location>
</feature>
<dbReference type="Proteomes" id="UP000093954">
    <property type="component" value="Unassembled WGS sequence"/>
</dbReference>
<accession>A0A1A6AI18</accession>
<name>A0A1A6AI18_9CLOT</name>
<proteinExistence type="predicted"/>
<sequence>MPHNHNISKNICPFAKYFFRNESSSGVILNTAKISPEKFSISYPFIPNPNKDQIMNKINTSIINEVSKLFTSQVLFPEEIDFNEILGTYDVMLNKNGLLSILFNMYTYVNKAAHGFTAYSSITLNVNTGQIYNFSDLFNPKIYYVGFLNELANQYIKDNNITLINEYKGITPDQKYYLTPNSLVLYYQVYEYTPYYYGIFEIELPYSKIKNLLSPTSPITMLRHLK</sequence>
<dbReference type="InterPro" id="IPR021729">
    <property type="entry name" value="DUF3298"/>
</dbReference>
<dbReference type="Pfam" id="PF11738">
    <property type="entry name" value="DUF3298"/>
    <property type="match status" value="1"/>
</dbReference>
<gene>
    <name evidence="2" type="ORF">CLRAG_39760</name>
</gene>
<keyword evidence="3" id="KW-1185">Reference proteome</keyword>
<evidence type="ECO:0000313" key="3">
    <source>
        <dbReference type="Proteomes" id="UP000093954"/>
    </source>
</evidence>
<dbReference type="AlphaFoldDB" id="A0A1A6AI18"/>
<evidence type="ECO:0000313" key="2">
    <source>
        <dbReference type="EMBL" id="OBR89714.1"/>
    </source>
</evidence>
<dbReference type="Gene3D" id="3.90.640.20">
    <property type="entry name" value="Heat-shock cognate protein, ATPase"/>
    <property type="match status" value="1"/>
</dbReference>
<dbReference type="RefSeq" id="WP_065079986.1">
    <property type="nucleotide sequence ID" value="NZ_LROS01000079.1"/>
</dbReference>
<organism evidence="2 3">
    <name type="scientific">Clostridium ragsdalei P11</name>
    <dbReference type="NCBI Taxonomy" id="1353534"/>
    <lineage>
        <taxon>Bacteria</taxon>
        <taxon>Bacillati</taxon>
        <taxon>Bacillota</taxon>
        <taxon>Clostridia</taxon>
        <taxon>Eubacteriales</taxon>
        <taxon>Clostridiaceae</taxon>
        <taxon>Clostridium</taxon>
    </lineage>
</organism>
<dbReference type="PATRIC" id="fig|1353534.3.peg.4049"/>
<evidence type="ECO:0000259" key="1">
    <source>
        <dbReference type="Pfam" id="PF11738"/>
    </source>
</evidence>
<dbReference type="Gene3D" id="3.30.565.40">
    <property type="entry name" value="Fervidobacterium nodosum Rt17-B1 like"/>
    <property type="match status" value="1"/>
</dbReference>
<reference evidence="2 3" key="1">
    <citation type="journal article" date="2012" name="Front. Microbiol.">
        <title>Draft Genome Sequence of the Virulent Strain 01-B526 of the Fish Pathogen Aeromonas salmonicida.</title>
        <authorList>
            <person name="Charette S.J."/>
            <person name="Brochu F."/>
            <person name="Boyle B."/>
            <person name="Filion G."/>
            <person name="Tanaka K.H."/>
            <person name="Derome N."/>
        </authorList>
    </citation>
    <scope>NUCLEOTIDE SEQUENCE [LARGE SCALE GENOMIC DNA]</scope>
    <source>
        <strain evidence="2 3">P11</strain>
    </source>
</reference>
<protein>
    <recommendedName>
        <fullName evidence="1">DUF3298 domain-containing protein</fullName>
    </recommendedName>
</protein>
<dbReference type="EMBL" id="LROS01000079">
    <property type="protein sequence ID" value="OBR89714.1"/>
    <property type="molecule type" value="Genomic_DNA"/>
</dbReference>
<dbReference type="InterPro" id="IPR037126">
    <property type="entry name" value="PdaC/RsiV-like_sf"/>
</dbReference>
<comment type="caution">
    <text evidence="2">The sequence shown here is derived from an EMBL/GenBank/DDBJ whole genome shotgun (WGS) entry which is preliminary data.</text>
</comment>